<organism evidence="4 5">
    <name type="scientific">Sphingomonas cavernae</name>
    <dbReference type="NCBI Taxonomy" id="2320861"/>
    <lineage>
        <taxon>Bacteria</taxon>
        <taxon>Pseudomonadati</taxon>
        <taxon>Pseudomonadota</taxon>
        <taxon>Alphaproteobacteria</taxon>
        <taxon>Sphingomonadales</taxon>
        <taxon>Sphingomonadaceae</taxon>
        <taxon>Sphingomonas</taxon>
    </lineage>
</organism>
<evidence type="ECO:0000256" key="1">
    <source>
        <dbReference type="ARBA" id="ARBA00022679"/>
    </source>
</evidence>
<protein>
    <submittedName>
        <fullName evidence="4">GNAT family N-acetyltransferase</fullName>
    </submittedName>
</protein>
<name>A0A418WRU1_9SPHN</name>
<evidence type="ECO:0000259" key="3">
    <source>
        <dbReference type="PROSITE" id="PS51186"/>
    </source>
</evidence>
<evidence type="ECO:0000313" key="5">
    <source>
        <dbReference type="Proteomes" id="UP000286100"/>
    </source>
</evidence>
<dbReference type="GO" id="GO:0016747">
    <property type="term" value="F:acyltransferase activity, transferring groups other than amino-acyl groups"/>
    <property type="evidence" value="ECO:0007669"/>
    <property type="project" value="InterPro"/>
</dbReference>
<dbReference type="EMBL" id="QYUM01000002">
    <property type="protein sequence ID" value="RJF93879.1"/>
    <property type="molecule type" value="Genomic_DNA"/>
</dbReference>
<feature type="domain" description="N-acetyltransferase" evidence="3">
    <location>
        <begin position="23"/>
        <end position="164"/>
    </location>
</feature>
<dbReference type="InterPro" id="IPR000182">
    <property type="entry name" value="GNAT_dom"/>
</dbReference>
<evidence type="ECO:0000256" key="2">
    <source>
        <dbReference type="ARBA" id="ARBA00023315"/>
    </source>
</evidence>
<dbReference type="PROSITE" id="PS51186">
    <property type="entry name" value="GNAT"/>
    <property type="match status" value="1"/>
</dbReference>
<evidence type="ECO:0000313" key="4">
    <source>
        <dbReference type="EMBL" id="RJF93879.1"/>
    </source>
</evidence>
<dbReference type="Gene3D" id="3.40.630.30">
    <property type="match status" value="1"/>
</dbReference>
<accession>A0A418WRU1</accession>
<gene>
    <name evidence="4" type="ORF">D3876_06240</name>
</gene>
<dbReference type="Proteomes" id="UP000286100">
    <property type="component" value="Unassembled WGS sequence"/>
</dbReference>
<dbReference type="SUPFAM" id="SSF55729">
    <property type="entry name" value="Acyl-CoA N-acyltransferases (Nat)"/>
    <property type="match status" value="1"/>
</dbReference>
<comment type="caution">
    <text evidence="4">The sequence shown here is derived from an EMBL/GenBank/DDBJ whole genome shotgun (WGS) entry which is preliminary data.</text>
</comment>
<dbReference type="AlphaFoldDB" id="A0A418WRU1"/>
<dbReference type="InterPro" id="IPR016181">
    <property type="entry name" value="Acyl_CoA_acyltransferase"/>
</dbReference>
<reference evidence="4 5" key="1">
    <citation type="submission" date="2018-09" db="EMBL/GenBank/DDBJ databases">
        <authorList>
            <person name="Zhu H."/>
        </authorList>
    </citation>
    <scope>NUCLEOTIDE SEQUENCE [LARGE SCALE GENOMIC DNA]</scope>
    <source>
        <strain evidence="4 5">K2R01-6</strain>
    </source>
</reference>
<dbReference type="CDD" id="cd04301">
    <property type="entry name" value="NAT_SF"/>
    <property type="match status" value="1"/>
</dbReference>
<keyword evidence="1 4" id="KW-0808">Transferase</keyword>
<dbReference type="InterPro" id="IPR050832">
    <property type="entry name" value="Bact_Acetyltransf"/>
</dbReference>
<sequence length="173" mass="18584">MTIRVARLAADDIDAHAEALGAILLDCVAGGASVSFMADLTRERAEDFWRSKAEGVARDDIRLLAAEADGAMLGTVTVARAGPDNQPHRGDVAKMLVHSRARRRGVARLLMETAEREARAMGLTLLVLDTVTGSAAEALYVGLGWQRVGEIPDFALYPDGALCPTTFFYKRLG</sequence>
<dbReference type="PANTHER" id="PTHR43877:SF1">
    <property type="entry name" value="ACETYLTRANSFERASE"/>
    <property type="match status" value="1"/>
</dbReference>
<keyword evidence="2" id="KW-0012">Acyltransferase</keyword>
<proteinExistence type="predicted"/>
<dbReference type="RefSeq" id="WP_119760385.1">
    <property type="nucleotide sequence ID" value="NZ_QYUM01000002.1"/>
</dbReference>
<dbReference type="PANTHER" id="PTHR43877">
    <property type="entry name" value="AMINOALKYLPHOSPHONATE N-ACETYLTRANSFERASE-RELATED-RELATED"/>
    <property type="match status" value="1"/>
</dbReference>
<dbReference type="Pfam" id="PF00583">
    <property type="entry name" value="Acetyltransf_1"/>
    <property type="match status" value="1"/>
</dbReference>
<dbReference type="OrthoDB" id="3389160at2"/>
<keyword evidence="5" id="KW-1185">Reference proteome</keyword>